<dbReference type="EMBL" id="CP001778">
    <property type="protein sequence ID" value="ADD41871.1"/>
    <property type="molecule type" value="Genomic_DNA"/>
</dbReference>
<evidence type="ECO:0000313" key="5">
    <source>
        <dbReference type="Proteomes" id="UP000000844"/>
    </source>
</evidence>
<feature type="domain" description="DUF4190" evidence="3">
    <location>
        <begin position="80"/>
        <end position="139"/>
    </location>
</feature>
<dbReference type="RefSeq" id="WP_013017442.1">
    <property type="nucleotide sequence ID" value="NC_013947.1"/>
</dbReference>
<dbReference type="Proteomes" id="UP000000844">
    <property type="component" value="Chromosome"/>
</dbReference>
<dbReference type="InterPro" id="IPR025241">
    <property type="entry name" value="DUF4190"/>
</dbReference>
<accession>D3Q204</accession>
<evidence type="ECO:0000259" key="3">
    <source>
        <dbReference type="Pfam" id="PF13828"/>
    </source>
</evidence>
<evidence type="ECO:0000256" key="1">
    <source>
        <dbReference type="SAM" id="MobiDB-lite"/>
    </source>
</evidence>
<evidence type="ECO:0000256" key="2">
    <source>
        <dbReference type="SAM" id="Phobius"/>
    </source>
</evidence>
<dbReference type="Pfam" id="PF13828">
    <property type="entry name" value="DUF4190"/>
    <property type="match status" value="1"/>
</dbReference>
<dbReference type="HOGENOM" id="CLU_1642699_0_0_11"/>
<dbReference type="STRING" id="446470.Snas_2179"/>
<evidence type="ECO:0000313" key="4">
    <source>
        <dbReference type="EMBL" id="ADD41871.1"/>
    </source>
</evidence>
<feature type="transmembrane region" description="Helical" evidence="2">
    <location>
        <begin position="124"/>
        <end position="153"/>
    </location>
</feature>
<keyword evidence="2" id="KW-1133">Transmembrane helix</keyword>
<feature type="compositionally biased region" description="Low complexity" evidence="1">
    <location>
        <begin position="32"/>
        <end position="58"/>
    </location>
</feature>
<feature type="transmembrane region" description="Helical" evidence="2">
    <location>
        <begin position="80"/>
        <end position="103"/>
    </location>
</feature>
<protein>
    <recommendedName>
        <fullName evidence="3">DUF4190 domain-containing protein</fullName>
    </recommendedName>
</protein>
<gene>
    <name evidence="4" type="ordered locus">Snas_2179</name>
</gene>
<name>D3Q204_STANL</name>
<keyword evidence="2" id="KW-0812">Transmembrane</keyword>
<keyword evidence="2" id="KW-0472">Membrane</keyword>
<reference evidence="4 5" key="1">
    <citation type="journal article" date="2009" name="Stand. Genomic Sci.">
        <title>Complete genome sequence of Stackebrandtia nassauensis type strain (LLR-40K-21).</title>
        <authorList>
            <person name="Munk C."/>
            <person name="Lapidus A."/>
            <person name="Copeland A."/>
            <person name="Jando M."/>
            <person name="Mayilraj S."/>
            <person name="Glavina Del Rio T."/>
            <person name="Nolan M."/>
            <person name="Chen F."/>
            <person name="Lucas S."/>
            <person name="Tice H."/>
            <person name="Cheng J.F."/>
            <person name="Han C."/>
            <person name="Detter J.C."/>
            <person name="Bruce D."/>
            <person name="Goodwin L."/>
            <person name="Chain P."/>
            <person name="Pitluck S."/>
            <person name="Goker M."/>
            <person name="Ovchinikova G."/>
            <person name="Pati A."/>
            <person name="Ivanova N."/>
            <person name="Mavromatis K."/>
            <person name="Chen A."/>
            <person name="Palaniappan K."/>
            <person name="Land M."/>
            <person name="Hauser L."/>
            <person name="Chang Y.J."/>
            <person name="Jeffries C.D."/>
            <person name="Bristow J."/>
            <person name="Eisen J.A."/>
            <person name="Markowitz V."/>
            <person name="Hugenholtz P."/>
            <person name="Kyrpides N.C."/>
            <person name="Klenk H.P."/>
        </authorList>
    </citation>
    <scope>NUCLEOTIDE SEQUENCE [LARGE SCALE GENOMIC DNA]</scope>
    <source>
        <strain evidence="5">DSM 44728 / CIP 108903 / NRRL B-16338 / NBRC 102104 / LLR-40K-21</strain>
    </source>
</reference>
<dbReference type="KEGG" id="sna:Snas_2179"/>
<sequence length="161" mass="16854">MTYDPKNPHYDPYTAPPVYDNQPVTGGGYPDGGYPDSPQQQGGYDQYAYQQQPPGPAYNAAGYSPPPMQMYQAPENGSGTAALVLGILGLVGCGLCAIPAVICGHMGMKKADQGLADNRGQAQAGLIMGYIGVAFLVLALLYVVFMLVMFGALASSSTTSY</sequence>
<feature type="region of interest" description="Disordered" evidence="1">
    <location>
        <begin position="1"/>
        <end position="58"/>
    </location>
</feature>
<keyword evidence="5" id="KW-1185">Reference proteome</keyword>
<dbReference type="AlphaFoldDB" id="D3Q204"/>
<proteinExistence type="predicted"/>
<organism evidence="4 5">
    <name type="scientific">Stackebrandtia nassauensis (strain DSM 44728 / CIP 108903 / NRRL B-16338 / NBRC 102104 / LLR-40K-21)</name>
    <dbReference type="NCBI Taxonomy" id="446470"/>
    <lineage>
        <taxon>Bacteria</taxon>
        <taxon>Bacillati</taxon>
        <taxon>Actinomycetota</taxon>
        <taxon>Actinomycetes</taxon>
        <taxon>Glycomycetales</taxon>
        <taxon>Glycomycetaceae</taxon>
        <taxon>Stackebrandtia</taxon>
    </lineage>
</organism>